<dbReference type="Proteomes" id="UP000277766">
    <property type="component" value="Unassembled WGS sequence"/>
</dbReference>
<dbReference type="PANTHER" id="PTHR13847">
    <property type="entry name" value="SARCOSINE DEHYDROGENASE-RELATED"/>
    <property type="match status" value="1"/>
</dbReference>
<comment type="caution">
    <text evidence="3">The sequence shown here is derived from an EMBL/GenBank/DDBJ whole genome shotgun (WGS) entry which is preliminary data.</text>
</comment>
<feature type="domain" description="FAD dependent oxidoreductase" evidence="2">
    <location>
        <begin position="43"/>
        <end position="385"/>
    </location>
</feature>
<dbReference type="Pfam" id="PF01266">
    <property type="entry name" value="DAO"/>
    <property type="match status" value="1"/>
</dbReference>
<dbReference type="EMBL" id="RXPE01000008">
    <property type="protein sequence ID" value="RTR28008.1"/>
    <property type="molecule type" value="Genomic_DNA"/>
</dbReference>
<evidence type="ECO:0000256" key="1">
    <source>
        <dbReference type="ARBA" id="ARBA00023002"/>
    </source>
</evidence>
<gene>
    <name evidence="3" type="ORF">EJ104_05640</name>
</gene>
<reference evidence="3 4" key="1">
    <citation type="submission" date="2018-12" db="EMBL/GenBank/DDBJ databases">
        <title>Deinococcus radiophilus ATCC 27603 genome sequencing and assembly.</title>
        <authorList>
            <person name="Maclea K.S."/>
            <person name="Maynard C.R."/>
        </authorList>
    </citation>
    <scope>NUCLEOTIDE SEQUENCE [LARGE SCALE GENOMIC DNA]</scope>
    <source>
        <strain evidence="3 4">ATCC 27603</strain>
    </source>
</reference>
<evidence type="ECO:0000313" key="4">
    <source>
        <dbReference type="Proteomes" id="UP000277766"/>
    </source>
</evidence>
<dbReference type="SUPFAM" id="SSF51905">
    <property type="entry name" value="FAD/NAD(P)-binding domain"/>
    <property type="match status" value="1"/>
</dbReference>
<proteinExistence type="predicted"/>
<keyword evidence="1" id="KW-0560">Oxidoreductase</keyword>
<dbReference type="AlphaFoldDB" id="A0A431VXI4"/>
<dbReference type="Gene3D" id="3.30.9.10">
    <property type="entry name" value="D-Amino Acid Oxidase, subunit A, domain 2"/>
    <property type="match status" value="1"/>
</dbReference>
<protein>
    <submittedName>
        <fullName evidence="3">FAD-binding oxidoreductase</fullName>
    </submittedName>
</protein>
<dbReference type="InterPro" id="IPR006076">
    <property type="entry name" value="FAD-dep_OxRdtase"/>
</dbReference>
<evidence type="ECO:0000259" key="2">
    <source>
        <dbReference type="Pfam" id="PF01266"/>
    </source>
</evidence>
<dbReference type="GO" id="GO:0005737">
    <property type="term" value="C:cytoplasm"/>
    <property type="evidence" value="ECO:0007669"/>
    <property type="project" value="TreeGrafter"/>
</dbReference>
<name>A0A431VXI4_9DEIO</name>
<organism evidence="3 4">
    <name type="scientific">Deinococcus radiophilus</name>
    <dbReference type="NCBI Taxonomy" id="32062"/>
    <lineage>
        <taxon>Bacteria</taxon>
        <taxon>Thermotogati</taxon>
        <taxon>Deinococcota</taxon>
        <taxon>Deinococci</taxon>
        <taxon>Deinococcales</taxon>
        <taxon>Deinococcaceae</taxon>
        <taxon>Deinococcus</taxon>
    </lineage>
</organism>
<dbReference type="PANTHER" id="PTHR13847:SF287">
    <property type="entry name" value="FAD-DEPENDENT OXIDOREDUCTASE DOMAIN-CONTAINING PROTEIN 1"/>
    <property type="match status" value="1"/>
</dbReference>
<dbReference type="GO" id="GO:0016491">
    <property type="term" value="F:oxidoreductase activity"/>
    <property type="evidence" value="ECO:0007669"/>
    <property type="project" value="UniProtKB-KW"/>
</dbReference>
<accession>A0A431VXI4</accession>
<keyword evidence="4" id="KW-1185">Reference proteome</keyword>
<sequence length="416" mass="45310">MCPGGGQRGSFRSAPASLFESQEQPCFYCSIFREDTLTVQFSDVIVIGGGIIGAACAFRLSEAGLRVTVLDRGAAPGRGSSGRSGAGVRVQFSEEVNVRLSWESIQEYQRFPELYGRESGYVQNGYLFLVPEAAWEAHEQGVAVQRAVGAPVEVVTPQEGARYVPYLLGGIYRCTYGPQDGYIDPLLTLNAYTDMALGRGAELHRQAEVTHIEAVGEGWTVYSSQGDFSAPLIVNASGAWSGAVAALAGLDVPVRPRRRSVYRTKTGNGQPSYPLTVDVASNLWLRGHNDTVIFTVSNPYQPDGLEEGIDWPWLTHVREVARDRFPWLAELEVDRSYSFWGYYEMTPDGSPILGRMAEAPGWINACGFSGHGVQQAAAVGRIVAAFAQDQEPFIDVSSLRLERFGQGAATAERHIV</sequence>
<dbReference type="Gene3D" id="3.50.50.60">
    <property type="entry name" value="FAD/NAD(P)-binding domain"/>
    <property type="match status" value="1"/>
</dbReference>
<dbReference type="OrthoDB" id="9794226at2"/>
<dbReference type="InterPro" id="IPR036188">
    <property type="entry name" value="FAD/NAD-bd_sf"/>
</dbReference>
<evidence type="ECO:0000313" key="3">
    <source>
        <dbReference type="EMBL" id="RTR28008.1"/>
    </source>
</evidence>